<evidence type="ECO:0000256" key="9">
    <source>
        <dbReference type="ARBA" id="ARBA00023150"/>
    </source>
</evidence>
<comment type="caution">
    <text evidence="12">Lacks conserved residue(s) required for the propagation of feature annotation.</text>
</comment>
<feature type="binding site" evidence="12">
    <location>
        <position position="27"/>
    </location>
    <ligand>
        <name>[4Fe-4S] cluster</name>
        <dbReference type="ChEBI" id="CHEBI:49883"/>
        <label>1</label>
        <note>4Fe-4S-S-AdoMet</note>
    </ligand>
</feature>
<keyword evidence="9 12" id="KW-0501">Molybdenum cofactor biosynthesis</keyword>
<dbReference type="GO" id="GO:0061798">
    <property type="term" value="F:GTP 3',8'-cyclase activity"/>
    <property type="evidence" value="ECO:0007669"/>
    <property type="project" value="UniProtKB-UniRule"/>
</dbReference>
<comment type="cofactor">
    <cofactor evidence="12">
        <name>[4Fe-4S] cluster</name>
        <dbReference type="ChEBI" id="CHEBI:49883"/>
    </cofactor>
    <text evidence="12">Binds 2 [4Fe-4S] clusters. Binds 1 [4Fe-4S] cluster coordinated with 3 cysteines and an exchangeable S-adenosyl-L-methionine and 1 [4Fe-4S] cluster coordinated with 3 cysteines and the GTP-derived substrate.</text>
</comment>
<feature type="binding site" evidence="12">
    <location>
        <position position="253"/>
    </location>
    <ligand>
        <name>[4Fe-4S] cluster</name>
        <dbReference type="ChEBI" id="CHEBI:49883"/>
        <label>2</label>
        <note>4Fe-4S-substrate</note>
    </ligand>
</feature>
<dbReference type="UniPathway" id="UPA00344"/>
<keyword evidence="10 12" id="KW-0456">Lyase</keyword>
<gene>
    <name evidence="15" type="primary">moaA_1</name>
    <name evidence="12" type="synonym">moaA</name>
    <name evidence="15" type="ORF">ERS852502_00076</name>
</gene>
<proteinExistence type="inferred from homology"/>
<dbReference type="SFLD" id="SFLDG01067">
    <property type="entry name" value="SPASM/twitch_domain_containing"/>
    <property type="match status" value="1"/>
</dbReference>
<feature type="binding site" evidence="12">
    <location>
        <position position="24"/>
    </location>
    <ligand>
        <name>[4Fe-4S] cluster</name>
        <dbReference type="ChEBI" id="CHEBI:49883"/>
        <label>1</label>
        <note>4Fe-4S-S-AdoMet</note>
    </ligand>
</feature>
<evidence type="ECO:0000256" key="1">
    <source>
        <dbReference type="ARBA" id="ARBA00012167"/>
    </source>
</evidence>
<comment type="catalytic activity">
    <reaction evidence="11 12">
        <text>GTP + AH2 + S-adenosyl-L-methionine = (8S)-3',8-cyclo-7,8-dihydroguanosine 5'-triphosphate + 5'-deoxyadenosine + L-methionine + A + H(+)</text>
        <dbReference type="Rhea" id="RHEA:49576"/>
        <dbReference type="ChEBI" id="CHEBI:13193"/>
        <dbReference type="ChEBI" id="CHEBI:15378"/>
        <dbReference type="ChEBI" id="CHEBI:17319"/>
        <dbReference type="ChEBI" id="CHEBI:17499"/>
        <dbReference type="ChEBI" id="CHEBI:37565"/>
        <dbReference type="ChEBI" id="CHEBI:57844"/>
        <dbReference type="ChEBI" id="CHEBI:59789"/>
        <dbReference type="ChEBI" id="CHEBI:131766"/>
        <dbReference type="EC" id="4.1.99.22"/>
    </reaction>
</comment>
<dbReference type="InterPro" id="IPR050105">
    <property type="entry name" value="MoCo_biosynth_MoaA/MoaC"/>
</dbReference>
<evidence type="ECO:0000256" key="8">
    <source>
        <dbReference type="ARBA" id="ARBA00023134"/>
    </source>
</evidence>
<dbReference type="GO" id="GO:0061799">
    <property type="term" value="F:cyclic pyranopterin monophosphate synthase activity"/>
    <property type="evidence" value="ECO:0007669"/>
    <property type="project" value="TreeGrafter"/>
</dbReference>
<feature type="binding site" evidence="12">
    <location>
        <position position="20"/>
    </location>
    <ligand>
        <name>[4Fe-4S] cluster</name>
        <dbReference type="ChEBI" id="CHEBI:49883"/>
        <label>1</label>
        <note>4Fe-4S-S-AdoMet</note>
    </ligand>
</feature>
<dbReference type="InterPro" id="IPR000385">
    <property type="entry name" value="MoaA_NifB_PqqE_Fe-S-bd_CS"/>
</dbReference>
<keyword evidence="2 12" id="KW-0004">4Fe-4S</keyword>
<dbReference type="Pfam" id="PF06463">
    <property type="entry name" value="Mob_synth_C"/>
    <property type="match status" value="1"/>
</dbReference>
<dbReference type="InterPro" id="IPR007197">
    <property type="entry name" value="rSAM"/>
</dbReference>
<dbReference type="SFLD" id="SFLDG01386">
    <property type="entry name" value="main_SPASM_domain-containing"/>
    <property type="match status" value="1"/>
</dbReference>
<reference evidence="15 16" key="1">
    <citation type="submission" date="2015-09" db="EMBL/GenBank/DDBJ databases">
        <authorList>
            <consortium name="Pathogen Informatics"/>
        </authorList>
    </citation>
    <scope>NUCLEOTIDE SEQUENCE [LARGE SCALE GENOMIC DNA]</scope>
    <source>
        <strain evidence="15 16">2789STDY5834889</strain>
    </source>
</reference>
<dbReference type="GO" id="GO:0006777">
    <property type="term" value="P:Mo-molybdopterin cofactor biosynthetic process"/>
    <property type="evidence" value="ECO:0007669"/>
    <property type="project" value="UniProtKB-UniRule"/>
</dbReference>
<accession>A0A174YZV8</accession>
<dbReference type="InterPro" id="IPR006638">
    <property type="entry name" value="Elp3/MiaA/NifB-like_rSAM"/>
</dbReference>
<dbReference type="EC" id="4.1.99.22" evidence="1 12"/>
<dbReference type="NCBIfam" id="TIGR02666">
    <property type="entry name" value="moaA"/>
    <property type="match status" value="1"/>
</dbReference>
<comment type="subunit">
    <text evidence="12">Monomer and homodimer.</text>
</comment>
<comment type="pathway">
    <text evidence="12">Cofactor biosynthesis; molybdopterin biosynthesis.</text>
</comment>
<evidence type="ECO:0000256" key="3">
    <source>
        <dbReference type="ARBA" id="ARBA00022691"/>
    </source>
</evidence>
<feature type="binding site" evidence="12">
    <location>
        <position position="26"/>
    </location>
    <ligand>
        <name>S-adenosyl-L-methionine</name>
        <dbReference type="ChEBI" id="CHEBI:59789"/>
    </ligand>
</feature>
<dbReference type="GO" id="GO:1904047">
    <property type="term" value="F:S-adenosyl-L-methionine binding"/>
    <property type="evidence" value="ECO:0007669"/>
    <property type="project" value="UniProtKB-UniRule"/>
</dbReference>
<evidence type="ECO:0000256" key="13">
    <source>
        <dbReference type="SAM" id="MobiDB-lite"/>
    </source>
</evidence>
<feature type="binding site" evidence="12">
    <location>
        <position position="155"/>
    </location>
    <ligand>
        <name>GTP</name>
        <dbReference type="ChEBI" id="CHEBI:37565"/>
    </ligand>
</feature>
<dbReference type="EMBL" id="CZBX01000001">
    <property type="protein sequence ID" value="CUQ80664.1"/>
    <property type="molecule type" value="Genomic_DNA"/>
</dbReference>
<comment type="function">
    <text evidence="12">Catalyzes the cyclization of GTP to (8S)-3',8-cyclo-7,8-dihydroguanosine 5'-triphosphate.</text>
</comment>
<evidence type="ECO:0000313" key="15">
    <source>
        <dbReference type="EMBL" id="CUQ80664.1"/>
    </source>
</evidence>
<feature type="domain" description="Radical SAM core" evidence="14">
    <location>
        <begin position="4"/>
        <end position="227"/>
    </location>
</feature>
<evidence type="ECO:0000256" key="5">
    <source>
        <dbReference type="ARBA" id="ARBA00022741"/>
    </source>
</evidence>
<evidence type="ECO:0000256" key="6">
    <source>
        <dbReference type="ARBA" id="ARBA00023004"/>
    </source>
</evidence>
<keyword evidence="4 12" id="KW-0479">Metal-binding</keyword>
<dbReference type="SMART" id="SM00729">
    <property type="entry name" value="Elp3"/>
    <property type="match status" value="1"/>
</dbReference>
<dbReference type="InterPro" id="IPR040064">
    <property type="entry name" value="MoaA-like"/>
</dbReference>
<feature type="binding site" evidence="12">
    <location>
        <position position="67"/>
    </location>
    <ligand>
        <name>S-adenosyl-L-methionine</name>
        <dbReference type="ChEBI" id="CHEBI:59789"/>
    </ligand>
</feature>
<keyword evidence="8 12" id="KW-0342">GTP-binding</keyword>
<dbReference type="SFLD" id="SFLDS00029">
    <property type="entry name" value="Radical_SAM"/>
    <property type="match status" value="1"/>
</dbReference>
<dbReference type="InterPro" id="IPR013785">
    <property type="entry name" value="Aldolase_TIM"/>
</dbReference>
<feature type="binding site" evidence="12">
    <location>
        <begin position="255"/>
        <end position="257"/>
    </location>
    <ligand>
        <name>GTP</name>
        <dbReference type="ChEBI" id="CHEBI:37565"/>
    </ligand>
</feature>
<feature type="binding site" evidence="12">
    <location>
        <position position="94"/>
    </location>
    <ligand>
        <name>GTP</name>
        <dbReference type="ChEBI" id="CHEBI:37565"/>
    </ligand>
</feature>
<dbReference type="GO" id="GO:0005525">
    <property type="term" value="F:GTP binding"/>
    <property type="evidence" value="ECO:0007669"/>
    <property type="project" value="UniProtKB-UniRule"/>
</dbReference>
<dbReference type="PANTHER" id="PTHR22960:SF0">
    <property type="entry name" value="MOLYBDENUM COFACTOR BIOSYNTHESIS PROTEIN 1"/>
    <property type="match status" value="1"/>
</dbReference>
<evidence type="ECO:0000313" key="16">
    <source>
        <dbReference type="Proteomes" id="UP000078383"/>
    </source>
</evidence>
<sequence>MIDQYGRTIEYLRISVTDRCNLRCVYCMPEEGIEQLPHEQILTFDEIERVCRISTELGISKIKLTGGEPLVRKGLPDLLGKIKRISGIEQVTLTTNGILLKNQLDGLMRQGLDAVNISIDTLDETCYHTVTRCGKLNQALEGLQAALEYPNLRVKLNCVPMNQSEEEYIQMAEYAKEHPVEVRFIEMMPIGMGKACQGKSRDELLELLEKAFGNAEPYEKHLGNGPAEYVSFSGFQGRIGFISAVSHKFCDSCNRIRLTAEGYLKLCLQYESGIDLRKLLRSGATDEEVKEAMRQAIWKKPACHNFSDERRDEEVGQKKEHRAMYGIGG</sequence>
<keyword evidence="6 12" id="KW-0408">Iron</keyword>
<feature type="binding site" evidence="12">
    <location>
        <position position="188"/>
    </location>
    <ligand>
        <name>S-adenosyl-L-methionine</name>
        <dbReference type="ChEBI" id="CHEBI:59789"/>
    </ligand>
</feature>
<evidence type="ECO:0000259" key="14">
    <source>
        <dbReference type="PROSITE" id="PS51918"/>
    </source>
</evidence>
<dbReference type="Pfam" id="PF04055">
    <property type="entry name" value="Radical_SAM"/>
    <property type="match status" value="1"/>
</dbReference>
<dbReference type="HAMAP" id="MF_01225_B">
    <property type="entry name" value="MoaA_B"/>
    <property type="match status" value="1"/>
</dbReference>
<evidence type="ECO:0000256" key="4">
    <source>
        <dbReference type="ARBA" id="ARBA00022723"/>
    </source>
</evidence>
<dbReference type="PANTHER" id="PTHR22960">
    <property type="entry name" value="MOLYBDOPTERIN COFACTOR SYNTHESIS PROTEIN A"/>
    <property type="match status" value="1"/>
</dbReference>
<dbReference type="InterPro" id="IPR010505">
    <property type="entry name" value="MoaA_twitch"/>
</dbReference>
<dbReference type="Gene3D" id="3.20.20.70">
    <property type="entry name" value="Aldolase class I"/>
    <property type="match status" value="1"/>
</dbReference>
<keyword evidence="5 12" id="KW-0547">Nucleotide-binding</keyword>
<evidence type="ECO:0000256" key="2">
    <source>
        <dbReference type="ARBA" id="ARBA00022485"/>
    </source>
</evidence>
<dbReference type="CDD" id="cd21117">
    <property type="entry name" value="Twitch_MoaA"/>
    <property type="match status" value="1"/>
</dbReference>
<keyword evidence="3 12" id="KW-0949">S-adenosyl-L-methionine</keyword>
<dbReference type="CDD" id="cd01335">
    <property type="entry name" value="Radical_SAM"/>
    <property type="match status" value="1"/>
</dbReference>
<organism evidence="15 16">
    <name type="scientific">[Ruminococcus] torques</name>
    <dbReference type="NCBI Taxonomy" id="33039"/>
    <lineage>
        <taxon>Bacteria</taxon>
        <taxon>Bacillati</taxon>
        <taxon>Bacillota</taxon>
        <taxon>Clostridia</taxon>
        <taxon>Lachnospirales</taxon>
        <taxon>Lachnospiraceae</taxon>
        <taxon>Mediterraneibacter</taxon>
    </lineage>
</organism>
<feature type="compositionally biased region" description="Basic and acidic residues" evidence="13">
    <location>
        <begin position="309"/>
        <end position="318"/>
    </location>
</feature>
<dbReference type="SUPFAM" id="SSF102114">
    <property type="entry name" value="Radical SAM enzymes"/>
    <property type="match status" value="1"/>
</dbReference>
<evidence type="ECO:0000256" key="10">
    <source>
        <dbReference type="ARBA" id="ARBA00023239"/>
    </source>
</evidence>
<feature type="binding site" evidence="12">
    <location>
        <position position="267"/>
    </location>
    <ligand>
        <name>[4Fe-4S] cluster</name>
        <dbReference type="ChEBI" id="CHEBI:49883"/>
        <label>2</label>
        <note>4Fe-4S-substrate</note>
    </ligand>
</feature>
<dbReference type="Proteomes" id="UP000078383">
    <property type="component" value="Unassembled WGS sequence"/>
</dbReference>
<keyword evidence="7 12" id="KW-0411">Iron-sulfur</keyword>
<feature type="binding site" evidence="12">
    <location>
        <position position="118"/>
    </location>
    <ligand>
        <name>S-adenosyl-L-methionine</name>
        <dbReference type="ChEBI" id="CHEBI:59789"/>
    </ligand>
</feature>
<feature type="region of interest" description="Disordered" evidence="13">
    <location>
        <begin position="309"/>
        <end position="329"/>
    </location>
</feature>
<dbReference type="GO" id="GO:0051539">
    <property type="term" value="F:4 iron, 4 sulfur cluster binding"/>
    <property type="evidence" value="ECO:0007669"/>
    <property type="project" value="UniProtKB-UniRule"/>
</dbReference>
<dbReference type="AlphaFoldDB" id="A0A174YZV8"/>
<evidence type="ECO:0000256" key="12">
    <source>
        <dbReference type="HAMAP-Rule" id="MF_01225"/>
    </source>
</evidence>
<dbReference type="InterPro" id="IPR058240">
    <property type="entry name" value="rSAM_sf"/>
</dbReference>
<dbReference type="PROSITE" id="PS51918">
    <property type="entry name" value="RADICAL_SAM"/>
    <property type="match status" value="1"/>
</dbReference>
<feature type="binding site" evidence="12">
    <location>
        <position position="250"/>
    </location>
    <ligand>
        <name>[4Fe-4S] cluster</name>
        <dbReference type="ChEBI" id="CHEBI:49883"/>
        <label>2</label>
        <note>4Fe-4S-substrate</note>
    </ligand>
</feature>
<name>A0A174YZV8_9FIRM</name>
<dbReference type="SFLD" id="SFLDG01383">
    <property type="entry name" value="cyclic_pyranopterin_phosphate"/>
    <property type="match status" value="1"/>
</dbReference>
<evidence type="ECO:0000256" key="7">
    <source>
        <dbReference type="ARBA" id="ARBA00023014"/>
    </source>
</evidence>
<dbReference type="RefSeq" id="WP_055170461.1">
    <property type="nucleotide sequence ID" value="NZ_CZBX01000001.1"/>
</dbReference>
<dbReference type="GO" id="GO:0046872">
    <property type="term" value="F:metal ion binding"/>
    <property type="evidence" value="ECO:0007669"/>
    <property type="project" value="UniProtKB-KW"/>
</dbReference>
<feature type="binding site" evidence="12">
    <location>
        <position position="13"/>
    </location>
    <ligand>
        <name>GTP</name>
        <dbReference type="ChEBI" id="CHEBI:37565"/>
    </ligand>
</feature>
<dbReference type="InterPro" id="IPR013483">
    <property type="entry name" value="MoaA"/>
</dbReference>
<evidence type="ECO:0000256" key="11">
    <source>
        <dbReference type="ARBA" id="ARBA00048697"/>
    </source>
</evidence>
<comment type="similarity">
    <text evidence="12">Belongs to the radical SAM superfamily. MoaA family.</text>
</comment>
<dbReference type="OrthoDB" id="9763993at2"/>
<protein>
    <recommendedName>
        <fullName evidence="1 12">GTP 3',8-cyclase</fullName>
        <ecNumber evidence="1 12">4.1.99.22</ecNumber>
    </recommendedName>
    <alternativeName>
        <fullName evidence="12">Molybdenum cofactor biosynthesis protein A</fullName>
    </alternativeName>
</protein>
<dbReference type="PROSITE" id="PS01305">
    <property type="entry name" value="MOAA_NIFB_PQQE"/>
    <property type="match status" value="1"/>
</dbReference>